<name>A0ABS7RF39_9ACTN</name>
<dbReference type="Pfam" id="PF01636">
    <property type="entry name" value="APH"/>
    <property type="match status" value="1"/>
</dbReference>
<protein>
    <submittedName>
        <fullName evidence="2">Phosphotransferase</fullName>
    </submittedName>
</protein>
<dbReference type="InterPro" id="IPR051678">
    <property type="entry name" value="AGP_Transferase"/>
</dbReference>
<dbReference type="InterPro" id="IPR011009">
    <property type="entry name" value="Kinase-like_dom_sf"/>
</dbReference>
<dbReference type="Gene3D" id="3.90.1200.10">
    <property type="match status" value="1"/>
</dbReference>
<dbReference type="InterPro" id="IPR002575">
    <property type="entry name" value="Aminoglycoside_PTrfase"/>
</dbReference>
<evidence type="ECO:0000313" key="2">
    <source>
        <dbReference type="EMBL" id="MBY9073634.1"/>
    </source>
</evidence>
<proteinExistence type="predicted"/>
<evidence type="ECO:0000259" key="1">
    <source>
        <dbReference type="Pfam" id="PF01636"/>
    </source>
</evidence>
<dbReference type="PANTHER" id="PTHR21310">
    <property type="entry name" value="AMINOGLYCOSIDE PHOSPHOTRANSFERASE-RELATED-RELATED"/>
    <property type="match status" value="1"/>
</dbReference>
<dbReference type="PANTHER" id="PTHR21310:SF15">
    <property type="entry name" value="AMINOGLYCOSIDE PHOSPHOTRANSFERASE DOMAIN-CONTAINING PROTEIN"/>
    <property type="match status" value="1"/>
</dbReference>
<comment type="caution">
    <text evidence="2">The sequence shown here is derived from an EMBL/GenBank/DDBJ whole genome shotgun (WGS) entry which is preliminary data.</text>
</comment>
<dbReference type="RefSeq" id="WP_221023414.1">
    <property type="nucleotide sequence ID" value="NZ_JAIEZQ010000001.1"/>
</dbReference>
<gene>
    <name evidence="2" type="ORF">K1X13_02250</name>
</gene>
<organism evidence="2 3">
    <name type="scientific">Nocardioides jiangsuensis</name>
    <dbReference type="NCBI Taxonomy" id="2866161"/>
    <lineage>
        <taxon>Bacteria</taxon>
        <taxon>Bacillati</taxon>
        <taxon>Actinomycetota</taxon>
        <taxon>Actinomycetes</taxon>
        <taxon>Propionibacteriales</taxon>
        <taxon>Nocardioidaceae</taxon>
        <taxon>Nocardioides</taxon>
    </lineage>
</organism>
<dbReference type="EMBL" id="JAIEZQ010000001">
    <property type="protein sequence ID" value="MBY9073634.1"/>
    <property type="molecule type" value="Genomic_DNA"/>
</dbReference>
<feature type="domain" description="Aminoglycoside phosphotransferase" evidence="1">
    <location>
        <begin position="8"/>
        <end position="246"/>
    </location>
</feature>
<reference evidence="2 3" key="1">
    <citation type="submission" date="2021-08" db="EMBL/GenBank/DDBJ databases">
        <title>Nocardioides bacterium WL0053 sp. nov., isolated from the sediment.</title>
        <authorList>
            <person name="Wang L."/>
            <person name="Zhang D."/>
            <person name="Zhang A."/>
        </authorList>
    </citation>
    <scope>NUCLEOTIDE SEQUENCE [LARGE SCALE GENOMIC DNA]</scope>
    <source>
        <strain evidence="2 3">WL0053</strain>
    </source>
</reference>
<dbReference type="Proteomes" id="UP000754710">
    <property type="component" value="Unassembled WGS sequence"/>
</dbReference>
<accession>A0ABS7RF39</accession>
<evidence type="ECO:0000313" key="3">
    <source>
        <dbReference type="Proteomes" id="UP000754710"/>
    </source>
</evidence>
<keyword evidence="3" id="KW-1185">Reference proteome</keyword>
<dbReference type="SUPFAM" id="SSF56112">
    <property type="entry name" value="Protein kinase-like (PK-like)"/>
    <property type="match status" value="1"/>
</dbReference>
<sequence>MDLIGAGLEPLAGGHSGETFLAEVAGERTVVRIYAGRGATRGPEAPEVDAAVLALVRGLVPVPEVLEVRRADPESGLPGLLVTSHLDGTRLDALLPDLDDDMAAVVGDRLGRVVARLAQMPMLRAGMFVDAELRCVPMPAEARDLPTWVSTHLEGTALAAWSAEDREQLMAVAERAQQLADSVRRTCLVHSDLNPKNVLVDPDTGAVTGLVDWEFAHAGSPFSDLGNLLRFDRRPTFAEAVEAAYRTHVVDAPADLLDQARAADLWALVDLAARAGSNPVADRAHDQLLAITRTGDLHAVATG</sequence>